<dbReference type="Proteomes" id="UP000320496">
    <property type="component" value="Chromosome"/>
</dbReference>
<keyword evidence="8" id="KW-0418">Kinase</keyword>
<dbReference type="CDD" id="cd00200">
    <property type="entry name" value="WD40"/>
    <property type="match status" value="1"/>
</dbReference>
<dbReference type="CDD" id="cd14014">
    <property type="entry name" value="STKc_PknB_like"/>
    <property type="match status" value="1"/>
</dbReference>
<dbReference type="Gene3D" id="1.10.510.10">
    <property type="entry name" value="Transferase(Phosphotransferase) domain 1"/>
    <property type="match status" value="1"/>
</dbReference>
<dbReference type="SUPFAM" id="SSF50998">
    <property type="entry name" value="Quinoprotein alcohol dehydrogenase-like"/>
    <property type="match status" value="1"/>
</dbReference>
<dbReference type="SMART" id="SM00220">
    <property type="entry name" value="S_TKc"/>
    <property type="match status" value="1"/>
</dbReference>
<evidence type="ECO:0000256" key="5">
    <source>
        <dbReference type="PROSITE-ProRule" id="PRU00221"/>
    </source>
</evidence>
<dbReference type="PROSITE" id="PS50082">
    <property type="entry name" value="WD_REPEATS_2"/>
    <property type="match status" value="5"/>
</dbReference>
<evidence type="ECO:0000256" key="4">
    <source>
        <dbReference type="ARBA" id="ARBA00022840"/>
    </source>
</evidence>
<dbReference type="PROSITE" id="PS50011">
    <property type="entry name" value="PROTEIN_KINASE_DOM"/>
    <property type="match status" value="1"/>
</dbReference>
<reference evidence="8 9" key="1">
    <citation type="submission" date="2019-02" db="EMBL/GenBank/DDBJ databases">
        <title>Deep-cultivation of Planctomycetes and their phenomic and genomic characterization uncovers novel biology.</title>
        <authorList>
            <person name="Wiegand S."/>
            <person name="Jogler M."/>
            <person name="Boedeker C."/>
            <person name="Pinto D."/>
            <person name="Vollmers J."/>
            <person name="Rivas-Marin E."/>
            <person name="Kohn T."/>
            <person name="Peeters S.H."/>
            <person name="Heuer A."/>
            <person name="Rast P."/>
            <person name="Oberbeckmann S."/>
            <person name="Bunk B."/>
            <person name="Jeske O."/>
            <person name="Meyerdierks A."/>
            <person name="Storesund J.E."/>
            <person name="Kallscheuer N."/>
            <person name="Luecker S."/>
            <person name="Lage O.M."/>
            <person name="Pohl T."/>
            <person name="Merkel B.J."/>
            <person name="Hornburger P."/>
            <person name="Mueller R.-W."/>
            <person name="Bruemmer F."/>
            <person name="Labrenz M."/>
            <person name="Spormann A.M."/>
            <person name="Op den Camp H."/>
            <person name="Overmann J."/>
            <person name="Amann R."/>
            <person name="Jetten M.S.M."/>
            <person name="Mascher T."/>
            <person name="Medema M.H."/>
            <person name="Devos D.P."/>
            <person name="Kaster A.-K."/>
            <person name="Ovreas L."/>
            <person name="Rohde M."/>
            <person name="Galperin M.Y."/>
            <person name="Jogler C."/>
        </authorList>
    </citation>
    <scope>NUCLEOTIDE SEQUENCE [LARGE SCALE GENOMIC DNA]</scope>
    <source>
        <strain evidence="8 9">Mal4</strain>
    </source>
</reference>
<dbReference type="InterPro" id="IPR000719">
    <property type="entry name" value="Prot_kinase_dom"/>
</dbReference>
<feature type="repeat" description="WD" evidence="5">
    <location>
        <begin position="984"/>
        <end position="1025"/>
    </location>
</feature>
<dbReference type="Pfam" id="PF00069">
    <property type="entry name" value="Pkinase"/>
    <property type="match status" value="1"/>
</dbReference>
<evidence type="ECO:0000313" key="8">
    <source>
        <dbReference type="EMBL" id="QDU39570.1"/>
    </source>
</evidence>
<dbReference type="PROSITE" id="PS50294">
    <property type="entry name" value="WD_REPEATS_REGION"/>
    <property type="match status" value="4"/>
</dbReference>
<dbReference type="InterPro" id="IPR011044">
    <property type="entry name" value="Quino_amine_DH_bsu"/>
</dbReference>
<feature type="repeat" description="WD" evidence="5">
    <location>
        <begin position="597"/>
        <end position="638"/>
    </location>
</feature>
<dbReference type="EMBL" id="CP036275">
    <property type="protein sequence ID" value="QDU39570.1"/>
    <property type="molecule type" value="Genomic_DNA"/>
</dbReference>
<dbReference type="PANTHER" id="PTHR22847">
    <property type="entry name" value="WD40 REPEAT PROTEIN"/>
    <property type="match status" value="1"/>
</dbReference>
<keyword evidence="9" id="KW-1185">Reference proteome</keyword>
<dbReference type="InterPro" id="IPR017441">
    <property type="entry name" value="Protein_kinase_ATP_BS"/>
</dbReference>
<evidence type="ECO:0000256" key="3">
    <source>
        <dbReference type="ARBA" id="ARBA00022741"/>
    </source>
</evidence>
<feature type="repeat" description="WD" evidence="5">
    <location>
        <begin position="777"/>
        <end position="818"/>
    </location>
</feature>
<dbReference type="OrthoDB" id="500858at2"/>
<accession>A0A517ZAV3</accession>
<dbReference type="SMART" id="SM00320">
    <property type="entry name" value="WD40"/>
    <property type="match status" value="10"/>
</dbReference>
<dbReference type="KEGG" id="mri:Mal4_39150"/>
<evidence type="ECO:0000313" key="9">
    <source>
        <dbReference type="Proteomes" id="UP000320496"/>
    </source>
</evidence>
<dbReference type="InterPro" id="IPR015943">
    <property type="entry name" value="WD40/YVTN_repeat-like_dom_sf"/>
</dbReference>
<feature type="domain" description="Protein kinase" evidence="7">
    <location>
        <begin position="77"/>
        <end position="375"/>
    </location>
</feature>
<dbReference type="AlphaFoldDB" id="A0A517ZAV3"/>
<evidence type="ECO:0000256" key="6">
    <source>
        <dbReference type="PROSITE-ProRule" id="PRU10141"/>
    </source>
</evidence>
<dbReference type="GO" id="GO:0005524">
    <property type="term" value="F:ATP binding"/>
    <property type="evidence" value="ECO:0007669"/>
    <property type="project" value="UniProtKB-UniRule"/>
</dbReference>
<dbReference type="Gene3D" id="2.130.10.10">
    <property type="entry name" value="YVTN repeat-like/Quinoprotein amine dehydrogenase"/>
    <property type="match status" value="4"/>
</dbReference>
<feature type="repeat" description="WD" evidence="5">
    <location>
        <begin position="555"/>
        <end position="596"/>
    </location>
</feature>
<dbReference type="RefSeq" id="WP_145370742.1">
    <property type="nucleotide sequence ID" value="NZ_CP036275.1"/>
</dbReference>
<keyword evidence="8" id="KW-0808">Transferase</keyword>
<dbReference type="InterPro" id="IPR011009">
    <property type="entry name" value="Kinase-like_dom_sf"/>
</dbReference>
<dbReference type="InterPro" id="IPR011047">
    <property type="entry name" value="Quinoprotein_ADH-like_sf"/>
</dbReference>
<keyword evidence="2" id="KW-0677">Repeat</keyword>
<dbReference type="PROSITE" id="PS00108">
    <property type="entry name" value="PROTEIN_KINASE_ST"/>
    <property type="match status" value="1"/>
</dbReference>
<dbReference type="Pfam" id="PF07676">
    <property type="entry name" value="PD40"/>
    <property type="match status" value="1"/>
</dbReference>
<dbReference type="InterPro" id="IPR020472">
    <property type="entry name" value="WD40_PAC1"/>
</dbReference>
<keyword evidence="1 5" id="KW-0853">WD repeat</keyword>
<dbReference type="GO" id="GO:0004674">
    <property type="term" value="F:protein serine/threonine kinase activity"/>
    <property type="evidence" value="ECO:0007669"/>
    <property type="project" value="UniProtKB-EC"/>
</dbReference>
<organism evidence="8 9">
    <name type="scientific">Maioricimonas rarisocia</name>
    <dbReference type="NCBI Taxonomy" id="2528026"/>
    <lineage>
        <taxon>Bacteria</taxon>
        <taxon>Pseudomonadati</taxon>
        <taxon>Planctomycetota</taxon>
        <taxon>Planctomycetia</taxon>
        <taxon>Planctomycetales</taxon>
        <taxon>Planctomycetaceae</taxon>
        <taxon>Maioricimonas</taxon>
    </lineage>
</organism>
<dbReference type="InterPro" id="IPR011659">
    <property type="entry name" value="WD40"/>
</dbReference>
<dbReference type="SUPFAM" id="SSF50969">
    <property type="entry name" value="YVTN repeat-like/Quinoprotein amine dehydrogenase"/>
    <property type="match status" value="1"/>
</dbReference>
<dbReference type="InterPro" id="IPR008271">
    <property type="entry name" value="Ser/Thr_kinase_AS"/>
</dbReference>
<dbReference type="PRINTS" id="PR00320">
    <property type="entry name" value="GPROTEINBRPT"/>
</dbReference>
<sequence>MSTREELLFYRALRLGAEEREPFLDDACGENRQLRRRLSLLLEANDQQQTLLDRPVAENVLCAPRPEEAVETTIGGYTLKEQIGEGTFGVVYVAEQTRPVRRAVALKLVKPGMDSAEIVERFEAERQTLALMEHPNIALILDGGTTATGRPYFVMELVRGVPMTEYCDQHALSVPERLHLFLDVCSAVEHAHQKGVIHRDLKPSNILVTTRDGAAVPKVIDFGVAKVMAAHVLDVTISTHCAQLIGTPAYMSPEQAELSNVDVDTRSDVYSLGVLLYELLTGDTPHSRSELRELRFDELRRVIQEVEPSPPSRVLRKQHEQLAISVARLRSSDVHHLQRIFRGELDWIVLKALSKQRDARYQSAGALAADLRRHLAGHAVEAGPPSTMYLLRKFAQRHRHILSTALAVAVILLAATGISLWQSIRATLAEKEADRHRREAVSNAMLAKSQAEEAQRLLYASDIRLAAEASSREDITRMRDLLAAHIPEAGEPDRRGFAWHYLWKQNAVSSEVLATFEHALYFVALSTDGAWLACCGASDDVSLFDARTLQRQRTIDTGQGEVNGLAFSHDSRWLASTGDDGCVALWDLQSGKEVRRIKAHANLAYQCAFTPDDSILATCGDEPTIRLWDPRTGESLGTLAGTTEKFECLAISSAGLLAAGSRDHTARIWHLPDRQHILTDTIKQITGIVGAVTFDRRQRILVTGTGRGLLSVIEVNGEVAVRMRRPMQNGISAVAVSDDATSILVGDDVGLIHQLPAGLSASWMPSNEETATVARRWQAHDGGVASIRSLPEGRGIVSCGSDGRLVRWRRETGGRLIRPPARASQLDFVGPDTFVAVDNTVRLHDARTGSTLRESVPSPYHFIAVAVAPGAGKLFAASNFRVVSASIDDMQVLRDRYQSQSTEEIRGLAADDAGTRLAMFIYDTAGKAHQLALLDTTIDRITLTRRCSSINAMAFSPDGNTLAFSQNNDICLLNVTSGQIVGRLVGHGDSLQTLDFSPDGQQLASGSDDRTIRIWDVSDGRQLWMTIAHANSVRSLAFSPEGQTVVSGGDDSFLRLWRWRTGRMLCELPTERAKLLQVRFSPDGHRIATLSGMHRISLFDGTPTKP</sequence>
<dbReference type="PROSITE" id="PS00678">
    <property type="entry name" value="WD_REPEATS_1"/>
    <property type="match status" value="2"/>
</dbReference>
<evidence type="ECO:0000256" key="1">
    <source>
        <dbReference type="ARBA" id="ARBA00022574"/>
    </source>
</evidence>
<feature type="binding site" evidence="6">
    <location>
        <position position="107"/>
    </location>
    <ligand>
        <name>ATP</name>
        <dbReference type="ChEBI" id="CHEBI:30616"/>
    </ligand>
</feature>
<dbReference type="InterPro" id="IPR001680">
    <property type="entry name" value="WD40_rpt"/>
</dbReference>
<dbReference type="Pfam" id="PF00400">
    <property type="entry name" value="WD40"/>
    <property type="match status" value="6"/>
</dbReference>
<dbReference type="PANTHER" id="PTHR22847:SF637">
    <property type="entry name" value="WD REPEAT DOMAIN 5B"/>
    <property type="match status" value="1"/>
</dbReference>
<dbReference type="PROSITE" id="PS00107">
    <property type="entry name" value="PROTEIN_KINASE_ATP"/>
    <property type="match status" value="1"/>
</dbReference>
<dbReference type="EC" id="2.7.11.1" evidence="8"/>
<feature type="repeat" description="WD" evidence="5">
    <location>
        <begin position="1026"/>
        <end position="1067"/>
    </location>
</feature>
<dbReference type="InterPro" id="IPR019775">
    <property type="entry name" value="WD40_repeat_CS"/>
</dbReference>
<evidence type="ECO:0000256" key="2">
    <source>
        <dbReference type="ARBA" id="ARBA00022737"/>
    </source>
</evidence>
<keyword evidence="3 6" id="KW-0547">Nucleotide-binding</keyword>
<gene>
    <name evidence="8" type="primary">pknB_25</name>
    <name evidence="8" type="ORF">Mal4_39150</name>
</gene>
<evidence type="ECO:0000259" key="7">
    <source>
        <dbReference type="PROSITE" id="PS50011"/>
    </source>
</evidence>
<proteinExistence type="predicted"/>
<name>A0A517ZAV3_9PLAN</name>
<protein>
    <submittedName>
        <fullName evidence="8">Serine/threonine-protein kinase PknB</fullName>
        <ecNumber evidence="8">2.7.11.1</ecNumber>
    </submittedName>
</protein>
<dbReference type="SUPFAM" id="SSF56112">
    <property type="entry name" value="Protein kinase-like (PK-like)"/>
    <property type="match status" value="1"/>
</dbReference>
<dbReference type="Gene3D" id="3.30.200.20">
    <property type="entry name" value="Phosphorylase Kinase, domain 1"/>
    <property type="match status" value="1"/>
</dbReference>
<keyword evidence="4 6" id="KW-0067">ATP-binding</keyword>